<dbReference type="Pfam" id="PF00158">
    <property type="entry name" value="Sigma54_activat"/>
    <property type="match status" value="1"/>
</dbReference>
<dbReference type="InterPro" id="IPR009057">
    <property type="entry name" value="Homeodomain-like_sf"/>
</dbReference>
<dbReference type="PROSITE" id="PS50045">
    <property type="entry name" value="SIGMA54_INTERACT_4"/>
    <property type="match status" value="1"/>
</dbReference>
<name>A0A5B8V571_9BACT</name>
<dbReference type="Gene3D" id="1.10.10.60">
    <property type="entry name" value="Homeodomain-like"/>
    <property type="match status" value="1"/>
</dbReference>
<dbReference type="PANTHER" id="PTHR32071">
    <property type="entry name" value="TRANSCRIPTIONAL REGULATORY PROTEIN"/>
    <property type="match status" value="1"/>
</dbReference>
<keyword evidence="2" id="KW-0067">ATP-binding</keyword>
<dbReference type="SUPFAM" id="SSF46689">
    <property type="entry name" value="Homeodomain-like"/>
    <property type="match status" value="1"/>
</dbReference>
<dbReference type="CDD" id="cd00009">
    <property type="entry name" value="AAA"/>
    <property type="match status" value="1"/>
</dbReference>
<dbReference type="RefSeq" id="WP_147188447.1">
    <property type="nucleotide sequence ID" value="NZ_CP042435.1"/>
</dbReference>
<dbReference type="Gene3D" id="1.10.8.60">
    <property type="match status" value="1"/>
</dbReference>
<dbReference type="AlphaFoldDB" id="A0A5B8V571"/>
<evidence type="ECO:0000313" key="4">
    <source>
        <dbReference type="EMBL" id="QEC66647.1"/>
    </source>
</evidence>
<keyword evidence="5" id="KW-1185">Reference proteome</keyword>
<evidence type="ECO:0000256" key="2">
    <source>
        <dbReference type="ARBA" id="ARBA00022840"/>
    </source>
</evidence>
<dbReference type="GO" id="GO:0006355">
    <property type="term" value="P:regulation of DNA-templated transcription"/>
    <property type="evidence" value="ECO:0007669"/>
    <property type="project" value="InterPro"/>
</dbReference>
<dbReference type="SUPFAM" id="SSF52540">
    <property type="entry name" value="P-loop containing nucleoside triphosphate hydrolases"/>
    <property type="match status" value="1"/>
</dbReference>
<dbReference type="EMBL" id="CP042435">
    <property type="protein sequence ID" value="QEC66647.1"/>
    <property type="molecule type" value="Genomic_DNA"/>
</dbReference>
<dbReference type="KEGG" id="pgin:FRZ67_04785"/>
<dbReference type="InterPro" id="IPR003593">
    <property type="entry name" value="AAA+_ATPase"/>
</dbReference>
<evidence type="ECO:0000259" key="3">
    <source>
        <dbReference type="PROSITE" id="PS50045"/>
    </source>
</evidence>
<dbReference type="InterPro" id="IPR002078">
    <property type="entry name" value="Sigma_54_int"/>
</dbReference>
<dbReference type="Proteomes" id="UP000321533">
    <property type="component" value="Chromosome"/>
</dbReference>
<dbReference type="InterPro" id="IPR011006">
    <property type="entry name" value="CheY-like_superfamily"/>
</dbReference>
<dbReference type="InterPro" id="IPR058031">
    <property type="entry name" value="AAA_lid_NorR"/>
</dbReference>
<proteinExistence type="predicted"/>
<accession>A0A5B8V571</accession>
<dbReference type="InterPro" id="IPR027417">
    <property type="entry name" value="P-loop_NTPase"/>
</dbReference>
<dbReference type="GO" id="GO:0005524">
    <property type="term" value="F:ATP binding"/>
    <property type="evidence" value="ECO:0007669"/>
    <property type="project" value="UniProtKB-KW"/>
</dbReference>
<organism evidence="4 5">
    <name type="scientific">Panacibacter ginsenosidivorans</name>
    <dbReference type="NCBI Taxonomy" id="1813871"/>
    <lineage>
        <taxon>Bacteria</taxon>
        <taxon>Pseudomonadati</taxon>
        <taxon>Bacteroidota</taxon>
        <taxon>Chitinophagia</taxon>
        <taxon>Chitinophagales</taxon>
        <taxon>Chitinophagaceae</taxon>
        <taxon>Panacibacter</taxon>
    </lineage>
</organism>
<keyword evidence="1" id="KW-0547">Nucleotide-binding</keyword>
<dbReference type="SMART" id="SM00382">
    <property type="entry name" value="AAA"/>
    <property type="match status" value="1"/>
</dbReference>
<dbReference type="Pfam" id="PF25601">
    <property type="entry name" value="AAA_lid_14"/>
    <property type="match status" value="1"/>
</dbReference>
<dbReference type="Gene3D" id="3.40.50.300">
    <property type="entry name" value="P-loop containing nucleotide triphosphate hydrolases"/>
    <property type="match status" value="1"/>
</dbReference>
<sequence>MENCSIFIIEDSGYYTQMLGHSLPPGSFFIISTFSNTENLAGQLSNKPDIFILDYSLSVLNAEEHYMKFYDVYAEVPAIIICNKENVSALITLPRHILTSHLISNDRLQFFLLNAVREINEYQRLLEERSCSLNVANMFRGSSAAARKIVTLTEKAARTNINISITGESGTGKEFIAKIIHGNSDRRNRPFITINMAALTPELSAQELFGYEKSTFNGNIAIKQGKLEEANGGTICIKAIASMDMPLQNKLLHALQQKEITRTGGHNKIKLDVRLIVTNRVSLASEMERGTLNEDLYLYIMGLPIELPLLREREHDILLLSVYFLEKFCEANAMESIKFSGDAKNKLLSYHYPGNINELKTVVERAAVMCNGSEVISDDILFNARKGSLSFQGEERSLREYNIQIIRHYLKIYNNNVQQVADKLDIGKSTIYKMMQNKEILV</sequence>
<dbReference type="OrthoDB" id="9767106at2"/>
<dbReference type="SUPFAM" id="SSF52172">
    <property type="entry name" value="CheY-like"/>
    <property type="match status" value="1"/>
</dbReference>
<protein>
    <submittedName>
        <fullName evidence="4">Sigma-54-dependent Fis family transcriptional regulator</fullName>
    </submittedName>
</protein>
<feature type="domain" description="Sigma-54 factor interaction" evidence="3">
    <location>
        <begin position="139"/>
        <end position="368"/>
    </location>
</feature>
<evidence type="ECO:0000313" key="5">
    <source>
        <dbReference type="Proteomes" id="UP000321533"/>
    </source>
</evidence>
<dbReference type="PANTHER" id="PTHR32071:SF121">
    <property type="entry name" value="SIGMA L-DEPENDENT TRANSCRIPTIONAL REGULATOR YQIR-RELATED"/>
    <property type="match status" value="1"/>
</dbReference>
<gene>
    <name evidence="4" type="ORF">FRZ67_04785</name>
</gene>
<reference evidence="4 5" key="1">
    <citation type="journal article" date="2016" name="Int. J. Syst. Evol. Microbiol.">
        <title>Panacibacter ginsenosidivorans gen. nov., sp. nov., with ginsenoside converting activity isolated from soil of a ginseng field.</title>
        <authorList>
            <person name="Siddiqi M.Z."/>
            <person name="Muhammad Shafi S."/>
            <person name="Choi K.D."/>
            <person name="Im W.T."/>
        </authorList>
    </citation>
    <scope>NUCLEOTIDE SEQUENCE [LARGE SCALE GENOMIC DNA]</scope>
    <source>
        <strain evidence="4 5">Gsoil1550</strain>
    </source>
</reference>
<evidence type="ECO:0000256" key="1">
    <source>
        <dbReference type="ARBA" id="ARBA00022741"/>
    </source>
</evidence>